<sequence>MQFKPLAIATGILAVSSVHAQVNVTDIISDISDIAVLASEVKIIDNIGQIVEIITTDVEEIGASNVTVKATDQTDVCDGFQEFLEAVGQIADTVTENIDILSDTPFSGAIADVISSVKDGINDFSDQILDVVPDCGSDTENSLESVNTSFSTCLEKLA</sequence>
<comment type="caution">
    <text evidence="2">The sequence shown here is derived from an EMBL/GenBank/DDBJ whole genome shotgun (WGS) entry which is preliminary data.</text>
</comment>
<gene>
    <name evidence="2" type="ORF">QQX98_000599</name>
</gene>
<evidence type="ECO:0000256" key="1">
    <source>
        <dbReference type="SAM" id="SignalP"/>
    </source>
</evidence>
<feature type="chain" id="PRO_5045318737" evidence="1">
    <location>
        <begin position="21"/>
        <end position="158"/>
    </location>
</feature>
<dbReference type="EMBL" id="JAZAVJ010000005">
    <property type="protein sequence ID" value="KAK7424331.1"/>
    <property type="molecule type" value="Genomic_DNA"/>
</dbReference>
<keyword evidence="1" id="KW-0732">Signal</keyword>
<feature type="signal peptide" evidence="1">
    <location>
        <begin position="1"/>
        <end position="20"/>
    </location>
</feature>
<proteinExistence type="predicted"/>
<organism evidence="2 3">
    <name type="scientific">Neonectria punicea</name>
    <dbReference type="NCBI Taxonomy" id="979145"/>
    <lineage>
        <taxon>Eukaryota</taxon>
        <taxon>Fungi</taxon>
        <taxon>Dikarya</taxon>
        <taxon>Ascomycota</taxon>
        <taxon>Pezizomycotina</taxon>
        <taxon>Sordariomycetes</taxon>
        <taxon>Hypocreomycetidae</taxon>
        <taxon>Hypocreales</taxon>
        <taxon>Nectriaceae</taxon>
        <taxon>Neonectria</taxon>
    </lineage>
</organism>
<dbReference type="Proteomes" id="UP001498476">
    <property type="component" value="Unassembled WGS sequence"/>
</dbReference>
<protein>
    <submittedName>
        <fullName evidence="2">Uncharacterized protein</fullName>
    </submittedName>
</protein>
<name>A0ABR1HTD2_9HYPO</name>
<keyword evidence="3" id="KW-1185">Reference proteome</keyword>
<accession>A0ABR1HTD2</accession>
<reference evidence="2 3" key="1">
    <citation type="journal article" date="2025" name="Microbiol. Resour. Announc.">
        <title>Draft genome sequences for Neonectria magnoliae and Neonectria punicea, canker pathogens of Liriodendron tulipifera and Acer saccharum in West Virginia.</title>
        <authorList>
            <person name="Petronek H.M."/>
            <person name="Kasson M.T."/>
            <person name="Metheny A.M."/>
            <person name="Stauder C.M."/>
            <person name="Lovett B."/>
            <person name="Lynch S.C."/>
            <person name="Garnas J.R."/>
            <person name="Kasson L.R."/>
            <person name="Stajich J.E."/>
        </authorList>
    </citation>
    <scope>NUCLEOTIDE SEQUENCE [LARGE SCALE GENOMIC DNA]</scope>
    <source>
        <strain evidence="2 3">NRRL 64653</strain>
    </source>
</reference>
<evidence type="ECO:0000313" key="2">
    <source>
        <dbReference type="EMBL" id="KAK7424331.1"/>
    </source>
</evidence>
<evidence type="ECO:0000313" key="3">
    <source>
        <dbReference type="Proteomes" id="UP001498476"/>
    </source>
</evidence>